<dbReference type="Proteomes" id="UP001432322">
    <property type="component" value="Unassembled WGS sequence"/>
</dbReference>
<dbReference type="AlphaFoldDB" id="A0AAV5URQ9"/>
<evidence type="ECO:0008006" key="4">
    <source>
        <dbReference type="Google" id="ProtNLM"/>
    </source>
</evidence>
<reference evidence="2" key="1">
    <citation type="submission" date="2023-10" db="EMBL/GenBank/DDBJ databases">
        <title>Genome assembly of Pristionchus species.</title>
        <authorList>
            <person name="Yoshida K."/>
            <person name="Sommer R.J."/>
        </authorList>
    </citation>
    <scope>NUCLEOTIDE SEQUENCE</scope>
    <source>
        <strain evidence="2">RS5133</strain>
    </source>
</reference>
<feature type="transmembrane region" description="Helical" evidence="1">
    <location>
        <begin position="41"/>
        <end position="63"/>
    </location>
</feature>
<keyword evidence="1" id="KW-1133">Transmembrane helix</keyword>
<sequence>TFQLVAFITAFFICLYAHMFKLLQAQKAQSRQTLRMIRRSIFALFAQLSVPLLTIAIPIGLLFTSMF</sequence>
<evidence type="ECO:0000313" key="2">
    <source>
        <dbReference type="EMBL" id="GMT08922.1"/>
    </source>
</evidence>
<dbReference type="Pfam" id="PF10318">
    <property type="entry name" value="7TM_GPCR_Srh"/>
    <property type="match status" value="1"/>
</dbReference>
<feature type="non-terminal residue" evidence="2">
    <location>
        <position position="67"/>
    </location>
</feature>
<dbReference type="EMBL" id="BTSY01000001">
    <property type="protein sequence ID" value="GMT08922.1"/>
    <property type="molecule type" value="Genomic_DNA"/>
</dbReference>
<keyword evidence="1" id="KW-0472">Membrane</keyword>
<keyword evidence="3" id="KW-1185">Reference proteome</keyword>
<organism evidence="2 3">
    <name type="scientific">Pristionchus fissidentatus</name>
    <dbReference type="NCBI Taxonomy" id="1538716"/>
    <lineage>
        <taxon>Eukaryota</taxon>
        <taxon>Metazoa</taxon>
        <taxon>Ecdysozoa</taxon>
        <taxon>Nematoda</taxon>
        <taxon>Chromadorea</taxon>
        <taxon>Rhabditida</taxon>
        <taxon>Rhabditina</taxon>
        <taxon>Diplogasteromorpha</taxon>
        <taxon>Diplogasteroidea</taxon>
        <taxon>Neodiplogasteridae</taxon>
        <taxon>Pristionchus</taxon>
    </lineage>
</organism>
<accession>A0AAV5URQ9</accession>
<name>A0AAV5URQ9_9BILA</name>
<dbReference type="InterPro" id="IPR019422">
    <property type="entry name" value="7TM_GPCR_serpentine_rcpt_Srh"/>
</dbReference>
<proteinExistence type="predicted"/>
<gene>
    <name evidence="2" type="ORF">PFISCL1PPCAC_219</name>
</gene>
<protein>
    <recommendedName>
        <fullName evidence="4">G protein-coupled receptor</fullName>
    </recommendedName>
</protein>
<feature type="non-terminal residue" evidence="2">
    <location>
        <position position="1"/>
    </location>
</feature>
<comment type="caution">
    <text evidence="2">The sequence shown here is derived from an EMBL/GenBank/DDBJ whole genome shotgun (WGS) entry which is preliminary data.</text>
</comment>
<keyword evidence="1" id="KW-0812">Transmembrane</keyword>
<evidence type="ECO:0000256" key="1">
    <source>
        <dbReference type="SAM" id="Phobius"/>
    </source>
</evidence>
<evidence type="ECO:0000313" key="3">
    <source>
        <dbReference type="Proteomes" id="UP001432322"/>
    </source>
</evidence>